<name>A0A6J5M9A8_9CAUD</name>
<evidence type="ECO:0000313" key="7">
    <source>
        <dbReference type="EMBL" id="CAB4142257.1"/>
    </source>
</evidence>
<keyword evidence="5" id="KW-0472">Membrane</keyword>
<feature type="domain" description="Glycosyltransferase 2-like" evidence="6">
    <location>
        <begin position="6"/>
        <end position="157"/>
    </location>
</feature>
<keyword evidence="3" id="KW-0328">Glycosyltransferase</keyword>
<accession>A0A6J5M9A8</accession>
<dbReference type="PANTHER" id="PTHR43646:SF2">
    <property type="entry name" value="GLYCOSYLTRANSFERASE 2-LIKE DOMAIN-CONTAINING PROTEIN"/>
    <property type="match status" value="1"/>
</dbReference>
<dbReference type="InterPro" id="IPR029044">
    <property type="entry name" value="Nucleotide-diphossugar_trans"/>
</dbReference>
<proteinExistence type="predicted"/>
<keyword evidence="4 7" id="KW-0808">Transferase</keyword>
<dbReference type="GO" id="GO:0005886">
    <property type="term" value="C:plasma membrane"/>
    <property type="evidence" value="ECO:0007669"/>
    <property type="project" value="UniProtKB-SubCell"/>
</dbReference>
<dbReference type="Pfam" id="PF00535">
    <property type="entry name" value="Glycos_transf_2"/>
    <property type="match status" value="1"/>
</dbReference>
<dbReference type="SUPFAM" id="SSF53448">
    <property type="entry name" value="Nucleotide-diphospho-sugar transferases"/>
    <property type="match status" value="1"/>
</dbReference>
<evidence type="ECO:0000256" key="1">
    <source>
        <dbReference type="ARBA" id="ARBA00004236"/>
    </source>
</evidence>
<evidence type="ECO:0000256" key="5">
    <source>
        <dbReference type="ARBA" id="ARBA00023136"/>
    </source>
</evidence>
<evidence type="ECO:0000256" key="2">
    <source>
        <dbReference type="ARBA" id="ARBA00022475"/>
    </source>
</evidence>
<dbReference type="PANTHER" id="PTHR43646">
    <property type="entry name" value="GLYCOSYLTRANSFERASE"/>
    <property type="match status" value="1"/>
</dbReference>
<dbReference type="InterPro" id="IPR001173">
    <property type="entry name" value="Glyco_trans_2-like"/>
</dbReference>
<evidence type="ECO:0000259" key="6">
    <source>
        <dbReference type="Pfam" id="PF00535"/>
    </source>
</evidence>
<dbReference type="EMBL" id="LR796420">
    <property type="protein sequence ID" value="CAB4142257.1"/>
    <property type="molecule type" value="Genomic_DNA"/>
</dbReference>
<evidence type="ECO:0000256" key="4">
    <source>
        <dbReference type="ARBA" id="ARBA00022679"/>
    </source>
</evidence>
<gene>
    <name evidence="7" type="ORF">UFOVP449_14</name>
</gene>
<keyword evidence="2" id="KW-1003">Cell membrane</keyword>
<organism evidence="7">
    <name type="scientific">uncultured Caudovirales phage</name>
    <dbReference type="NCBI Taxonomy" id="2100421"/>
    <lineage>
        <taxon>Viruses</taxon>
        <taxon>Duplodnaviria</taxon>
        <taxon>Heunggongvirae</taxon>
        <taxon>Uroviricota</taxon>
        <taxon>Caudoviricetes</taxon>
        <taxon>Peduoviridae</taxon>
        <taxon>Maltschvirus</taxon>
        <taxon>Maltschvirus maltsch</taxon>
    </lineage>
</organism>
<dbReference type="Gene3D" id="3.90.550.10">
    <property type="entry name" value="Spore Coat Polysaccharide Biosynthesis Protein SpsA, Chain A"/>
    <property type="match status" value="1"/>
</dbReference>
<reference evidence="7" key="1">
    <citation type="submission" date="2020-04" db="EMBL/GenBank/DDBJ databases">
        <authorList>
            <person name="Chiriac C."/>
            <person name="Salcher M."/>
            <person name="Ghai R."/>
            <person name="Kavagutti S V."/>
        </authorList>
    </citation>
    <scope>NUCLEOTIDE SEQUENCE</scope>
</reference>
<sequence length="228" mass="26520">MNELLTVVIPCKNEGFGVLDVIRKLDHKYEVIVADSSTDKVTAGLLENYSNIRPNVKVITGGLPSVARNNGAKLVTTPYVLFLDADIYIKDKTILPYCIKTIHETELDLVTIKLTTFERRYRWIYKLFNLVQLFTAHTKPFAVGGFMLFRTETFRKLGGFNESDKIAEDYHLSMKVHPDKFRVLNKTAWTPGRRFKNKGFFYMAKLAIKCWLNRNNDKFFTNDQNYWK</sequence>
<evidence type="ECO:0000256" key="3">
    <source>
        <dbReference type="ARBA" id="ARBA00022676"/>
    </source>
</evidence>
<comment type="subcellular location">
    <subcellularLocation>
        <location evidence="1">Cell membrane</location>
    </subcellularLocation>
</comment>
<protein>
    <submittedName>
        <fullName evidence="7">Glyco_like_mftF, transferase 2, rSAM/selenodomain-associated</fullName>
    </submittedName>
</protein>
<dbReference type="GO" id="GO:0016757">
    <property type="term" value="F:glycosyltransferase activity"/>
    <property type="evidence" value="ECO:0007669"/>
    <property type="project" value="UniProtKB-KW"/>
</dbReference>